<dbReference type="AlphaFoldDB" id="A0A484HIY1"/>
<proteinExistence type="predicted"/>
<dbReference type="PIRSF" id="PIRSF004869">
    <property type="entry name" value="PflX_prd"/>
    <property type="match status" value="1"/>
</dbReference>
<gene>
    <name evidence="8" type="ORF">EPICR_10309</name>
</gene>
<keyword evidence="2 6" id="KW-0949">S-adenosyl-L-methionine</keyword>
<dbReference type="SFLD" id="SFLDS00029">
    <property type="entry name" value="Radical_SAM"/>
    <property type="match status" value="1"/>
</dbReference>
<dbReference type="InterPro" id="IPR006638">
    <property type="entry name" value="Elp3/MiaA/NifB-like_rSAM"/>
</dbReference>
<dbReference type="PANTHER" id="PTHR30352">
    <property type="entry name" value="PYRUVATE FORMATE-LYASE-ACTIVATING ENZYME"/>
    <property type="match status" value="1"/>
</dbReference>
<evidence type="ECO:0000256" key="1">
    <source>
        <dbReference type="ARBA" id="ARBA00022485"/>
    </source>
</evidence>
<dbReference type="InterPro" id="IPR027596">
    <property type="entry name" value="AmmeMemoSam_rS"/>
</dbReference>
<dbReference type="InterPro" id="IPR013785">
    <property type="entry name" value="Aldolase_TIM"/>
</dbReference>
<dbReference type="SMART" id="SM00729">
    <property type="entry name" value="Elp3"/>
    <property type="match status" value="1"/>
</dbReference>
<evidence type="ECO:0000256" key="5">
    <source>
        <dbReference type="ARBA" id="ARBA00023014"/>
    </source>
</evidence>
<dbReference type="SFLD" id="SFLDG01101">
    <property type="entry name" value="Uncharacterised_Radical_SAM_Su"/>
    <property type="match status" value="1"/>
</dbReference>
<sequence>MKALVFKPLENHEAACGLCAHRCRIKDGRRGICGVRENRGGVLTPLVYGKIPARHVDPIEKKPLFHFHPGSRSYSIGAPGCNFTCDFCQNADLARAPKRFGAGPVFTPGNVAEAAIDAGCRSVSYTYSEPTLNFEFNLETARLASEKGLKNVFVTNGFMTREALDMIGPYLHGANVDLKSFSDAFYQKVCGARLSPVKETLGRMKESGIWVEVTTLVVPGLNDDPGELFSLASFIARELGEETPWHVSRFHPAHRMADVPPTPVRSVMAAREAGMGAGLKYVYAGNLPGTGMENSFCHQCQKVVMERVGFSISGYFIENGRCRGCGAEIHGVGL</sequence>
<evidence type="ECO:0000256" key="6">
    <source>
        <dbReference type="PIRSR" id="PIRSR004869-50"/>
    </source>
</evidence>
<feature type="binding site" evidence="6">
    <location>
        <position position="85"/>
    </location>
    <ligand>
        <name>[4Fe-4S] cluster</name>
        <dbReference type="ChEBI" id="CHEBI:49883"/>
        <note>4Fe-4S-S-AdoMet</note>
    </ligand>
</feature>
<keyword evidence="3 6" id="KW-0479">Metal-binding</keyword>
<evidence type="ECO:0000256" key="2">
    <source>
        <dbReference type="ARBA" id="ARBA00022691"/>
    </source>
</evidence>
<dbReference type="Pfam" id="PF04055">
    <property type="entry name" value="Radical_SAM"/>
    <property type="match status" value="1"/>
</dbReference>
<evidence type="ECO:0000256" key="3">
    <source>
        <dbReference type="ARBA" id="ARBA00022723"/>
    </source>
</evidence>
<dbReference type="Gene3D" id="3.20.20.70">
    <property type="entry name" value="Aldolase class I"/>
    <property type="match status" value="1"/>
</dbReference>
<dbReference type="GO" id="GO:0046872">
    <property type="term" value="F:metal ion binding"/>
    <property type="evidence" value="ECO:0007669"/>
    <property type="project" value="UniProtKB-KW"/>
</dbReference>
<dbReference type="InterPro" id="IPR007197">
    <property type="entry name" value="rSAM"/>
</dbReference>
<evidence type="ECO:0000256" key="4">
    <source>
        <dbReference type="ARBA" id="ARBA00023004"/>
    </source>
</evidence>
<dbReference type="GO" id="GO:0003824">
    <property type="term" value="F:catalytic activity"/>
    <property type="evidence" value="ECO:0007669"/>
    <property type="project" value="InterPro"/>
</dbReference>
<evidence type="ECO:0000259" key="7">
    <source>
        <dbReference type="PROSITE" id="PS51918"/>
    </source>
</evidence>
<reference evidence="8" key="1">
    <citation type="submission" date="2019-01" db="EMBL/GenBank/DDBJ databases">
        <authorList>
            <consortium name="Genoscope - CEA"/>
            <person name="William W."/>
        </authorList>
    </citation>
    <scope>NUCLEOTIDE SEQUENCE</scope>
    <source>
        <strain evidence="8">CR-1</strain>
    </source>
</reference>
<feature type="binding site" evidence="6">
    <location>
        <position position="88"/>
    </location>
    <ligand>
        <name>[4Fe-4S] cluster</name>
        <dbReference type="ChEBI" id="CHEBI:49883"/>
        <note>4Fe-4S-S-AdoMet</note>
    </ligand>
</feature>
<dbReference type="EMBL" id="CAACVI010000001">
    <property type="protein sequence ID" value="VEN72809.1"/>
    <property type="molecule type" value="Genomic_DNA"/>
</dbReference>
<dbReference type="NCBIfam" id="TIGR04337">
    <property type="entry name" value="AmmeMemoSam_rS"/>
    <property type="match status" value="1"/>
</dbReference>
<feature type="domain" description="Radical SAM core" evidence="7">
    <location>
        <begin position="66"/>
        <end position="284"/>
    </location>
</feature>
<comment type="cofactor">
    <cofactor evidence="6">
        <name>[4Fe-4S] cluster</name>
        <dbReference type="ChEBI" id="CHEBI:49883"/>
    </cofactor>
    <text evidence="6">Binds 1 [4Fe-4S] cluster. The cluster is coordinated with 3 cysteines and an exchangeable S-adenosyl-L-methionine.</text>
</comment>
<keyword evidence="4 6" id="KW-0408">Iron</keyword>
<dbReference type="InterPro" id="IPR034457">
    <property type="entry name" value="Organic_radical-activating"/>
</dbReference>
<dbReference type="InterPro" id="IPR058240">
    <property type="entry name" value="rSAM_sf"/>
</dbReference>
<accession>A0A484HIY1</accession>
<organism evidence="8">
    <name type="scientific">uncultured Desulfobacteraceae bacterium</name>
    <dbReference type="NCBI Taxonomy" id="218296"/>
    <lineage>
        <taxon>Bacteria</taxon>
        <taxon>Pseudomonadati</taxon>
        <taxon>Thermodesulfobacteriota</taxon>
        <taxon>Desulfobacteria</taxon>
        <taxon>Desulfobacterales</taxon>
        <taxon>Desulfobacteraceae</taxon>
        <taxon>environmental samples</taxon>
    </lineage>
</organism>
<dbReference type="PROSITE" id="PS51918">
    <property type="entry name" value="RADICAL_SAM"/>
    <property type="match status" value="1"/>
</dbReference>
<dbReference type="CDD" id="cd01335">
    <property type="entry name" value="Radical_SAM"/>
    <property type="match status" value="1"/>
</dbReference>
<evidence type="ECO:0000313" key="8">
    <source>
        <dbReference type="EMBL" id="VEN72809.1"/>
    </source>
</evidence>
<dbReference type="GO" id="GO:0051539">
    <property type="term" value="F:4 iron, 4 sulfur cluster binding"/>
    <property type="evidence" value="ECO:0007669"/>
    <property type="project" value="UniProtKB-KW"/>
</dbReference>
<dbReference type="SUPFAM" id="SSF102114">
    <property type="entry name" value="Radical SAM enzymes"/>
    <property type="match status" value="1"/>
</dbReference>
<protein>
    <recommendedName>
        <fullName evidence="7">Radical SAM core domain-containing protein</fullName>
    </recommendedName>
</protein>
<keyword evidence="1" id="KW-0004">4Fe-4S</keyword>
<dbReference type="InterPro" id="IPR016431">
    <property type="entry name" value="Pyrv-formate_lyase-activ_prd"/>
</dbReference>
<feature type="binding site" evidence="6">
    <location>
        <position position="81"/>
    </location>
    <ligand>
        <name>[4Fe-4S] cluster</name>
        <dbReference type="ChEBI" id="CHEBI:49883"/>
        <note>4Fe-4S-S-AdoMet</note>
    </ligand>
</feature>
<name>A0A484HIY1_9BACT</name>
<dbReference type="PANTHER" id="PTHR30352:SF5">
    <property type="entry name" value="PYRUVATE FORMATE-LYASE 1-ACTIVATING ENZYME"/>
    <property type="match status" value="1"/>
</dbReference>
<keyword evidence="5 6" id="KW-0411">Iron-sulfur</keyword>